<dbReference type="FunCoup" id="A0A1S3AC11">
    <property type="interactions" value="17"/>
</dbReference>
<protein>
    <submittedName>
        <fullName evidence="9 10">Cell growth regulator with EF hand domain protein 1</fullName>
    </submittedName>
</protein>
<dbReference type="CTD" id="10669"/>
<feature type="region of interest" description="Disordered" evidence="5">
    <location>
        <begin position="191"/>
        <end position="212"/>
    </location>
</feature>
<accession>A0A1S3AC11</accession>
<feature type="signal peptide" evidence="6">
    <location>
        <begin position="1"/>
        <end position="18"/>
    </location>
</feature>
<evidence type="ECO:0000256" key="1">
    <source>
        <dbReference type="ARBA" id="ARBA00022723"/>
    </source>
</evidence>
<dbReference type="eggNOG" id="ENOG502S2TZ">
    <property type="taxonomic scope" value="Eukaryota"/>
</dbReference>
<evidence type="ECO:0000313" key="10">
    <source>
        <dbReference type="RefSeq" id="XP_060042699.1"/>
    </source>
</evidence>
<gene>
    <name evidence="9 10" type="primary">CGREF1</name>
</gene>
<dbReference type="STRING" id="9365.ENSEEUP00000009997"/>
<evidence type="ECO:0000256" key="2">
    <source>
        <dbReference type="ARBA" id="ARBA00022729"/>
    </source>
</evidence>
<evidence type="ECO:0000313" key="8">
    <source>
        <dbReference type="Proteomes" id="UP001652624"/>
    </source>
</evidence>
<dbReference type="InterPro" id="IPR018247">
    <property type="entry name" value="EF_Hand_1_Ca_BS"/>
</dbReference>
<evidence type="ECO:0000256" key="6">
    <source>
        <dbReference type="SAM" id="SignalP"/>
    </source>
</evidence>
<evidence type="ECO:0000313" key="9">
    <source>
        <dbReference type="RefSeq" id="XP_007532667.1"/>
    </source>
</evidence>
<feature type="region of interest" description="Disordered" evidence="5">
    <location>
        <begin position="131"/>
        <end position="179"/>
    </location>
</feature>
<dbReference type="InterPro" id="IPR011992">
    <property type="entry name" value="EF-hand-dom_pair"/>
</dbReference>
<dbReference type="SUPFAM" id="SSF47473">
    <property type="entry name" value="EF-hand"/>
    <property type="match status" value="1"/>
</dbReference>
<dbReference type="PANTHER" id="PTHR23104:SF15">
    <property type="entry name" value="CELL GROWTH REGULATOR WITH EF HAND DOMAIN PROTEIN 1"/>
    <property type="match status" value="1"/>
</dbReference>
<dbReference type="InterPro" id="IPR052110">
    <property type="entry name" value="MCFD2-like"/>
</dbReference>
<evidence type="ECO:0000259" key="7">
    <source>
        <dbReference type="PROSITE" id="PS50222"/>
    </source>
</evidence>
<dbReference type="AlphaFoldDB" id="A0A1S3AC11"/>
<dbReference type="GeneID" id="103122034"/>
<feature type="domain" description="EF-hand" evidence="7">
    <location>
        <begin position="64"/>
        <end position="99"/>
    </location>
</feature>
<name>A0A1S3AC11_ERIEU</name>
<dbReference type="RefSeq" id="XP_007532667.1">
    <property type="nucleotide sequence ID" value="XM_007532605.2"/>
</dbReference>
<dbReference type="InParanoid" id="A0A1S3AC11"/>
<dbReference type="PROSITE" id="PS00018">
    <property type="entry name" value="EF_HAND_1"/>
    <property type="match status" value="2"/>
</dbReference>
<reference evidence="9" key="1">
    <citation type="submission" date="2025-04" db="UniProtKB">
        <authorList>
            <consortium name="RefSeq"/>
        </authorList>
    </citation>
    <scope>IDENTIFICATION</scope>
</reference>
<keyword evidence="8" id="KW-1185">Reference proteome</keyword>
<dbReference type="Gene3D" id="1.10.238.10">
    <property type="entry name" value="EF-hand"/>
    <property type="match status" value="1"/>
</dbReference>
<sequence length="249" mass="26958">MFPWTVRILVLLLPLSQAAPKDGAIRLDPEVPNPFQQRGPEQLRFLQSYLKKLDRMEQEPESLSWEQVLLCMIALYDYDQNGQLDGLELMAMMPVVLAQGAAASHTANPVVLAVDKVLETQDLDGDGLVTPTELISLPGQAPRNTEPRELPEPHGVGGQAPLAEAQEAPNPQEQAGAQVGAGREFLEPLQEAQGQREAGEAPSLAGESWVQAEALNVREEAGPPGGTLDAMPSPQELEVHAIQVENDEM</sequence>
<dbReference type="OrthoDB" id="289247at2759"/>
<keyword evidence="3" id="KW-0677">Repeat</keyword>
<evidence type="ECO:0000256" key="5">
    <source>
        <dbReference type="SAM" id="MobiDB-lite"/>
    </source>
</evidence>
<dbReference type="Proteomes" id="UP001652624">
    <property type="component" value="Chromosome 3"/>
</dbReference>
<organism evidence="8 9">
    <name type="scientific">Erinaceus europaeus</name>
    <name type="common">Western European hedgehog</name>
    <dbReference type="NCBI Taxonomy" id="9365"/>
    <lineage>
        <taxon>Eukaryota</taxon>
        <taxon>Metazoa</taxon>
        <taxon>Chordata</taxon>
        <taxon>Craniata</taxon>
        <taxon>Vertebrata</taxon>
        <taxon>Euteleostomi</taxon>
        <taxon>Mammalia</taxon>
        <taxon>Eutheria</taxon>
        <taxon>Laurasiatheria</taxon>
        <taxon>Eulipotyphla</taxon>
        <taxon>Erinaceidae</taxon>
        <taxon>Erinaceinae</taxon>
        <taxon>Erinaceus</taxon>
    </lineage>
</organism>
<evidence type="ECO:0000256" key="3">
    <source>
        <dbReference type="ARBA" id="ARBA00022737"/>
    </source>
</evidence>
<keyword evidence="2 6" id="KW-0732">Signal</keyword>
<proteinExistence type="predicted"/>
<feature type="chain" id="PRO_5010222607" evidence="6">
    <location>
        <begin position="19"/>
        <end position="249"/>
    </location>
</feature>
<keyword evidence="1" id="KW-0479">Metal-binding</keyword>
<evidence type="ECO:0000256" key="4">
    <source>
        <dbReference type="ARBA" id="ARBA00022837"/>
    </source>
</evidence>
<dbReference type="PANTHER" id="PTHR23104">
    <property type="entry name" value="MULTIPLE COAGULATION FACTOR DEFICIENCY PROTEIN 2 NEURAL STEM CELL DERIVED NEURONAL SURVIVAL PROTEIN"/>
    <property type="match status" value="1"/>
</dbReference>
<dbReference type="PROSITE" id="PS50222">
    <property type="entry name" value="EF_HAND_2"/>
    <property type="match status" value="1"/>
</dbReference>
<dbReference type="RefSeq" id="XP_060042699.1">
    <property type="nucleotide sequence ID" value="XM_060186716.1"/>
</dbReference>
<dbReference type="GO" id="GO:0005509">
    <property type="term" value="F:calcium ion binding"/>
    <property type="evidence" value="ECO:0007669"/>
    <property type="project" value="InterPro"/>
</dbReference>
<keyword evidence="4" id="KW-0106">Calcium</keyword>
<dbReference type="InterPro" id="IPR002048">
    <property type="entry name" value="EF_hand_dom"/>
</dbReference>